<keyword evidence="10" id="KW-1185">Reference proteome</keyword>
<keyword evidence="4" id="KW-0560">Oxidoreductase</keyword>
<organism evidence="9 10">
    <name type="scientific">Hydrogeniiclostridium mannosilyticum</name>
    <dbReference type="NCBI Taxonomy" id="2764322"/>
    <lineage>
        <taxon>Bacteria</taxon>
        <taxon>Bacillati</taxon>
        <taxon>Bacillota</taxon>
        <taxon>Clostridia</taxon>
        <taxon>Eubacteriales</taxon>
        <taxon>Acutalibacteraceae</taxon>
        <taxon>Hydrogeniiclostridium</taxon>
    </lineage>
</organism>
<dbReference type="Proteomes" id="UP000249377">
    <property type="component" value="Unassembled WGS sequence"/>
</dbReference>
<dbReference type="InterPro" id="IPR006067">
    <property type="entry name" value="NO2/SO3_Rdtase_4Fe4S_dom"/>
</dbReference>
<dbReference type="InterPro" id="IPR036136">
    <property type="entry name" value="Nit/Sulf_reduc_fer-like_dom_sf"/>
</dbReference>
<dbReference type="GO" id="GO:0020037">
    <property type="term" value="F:heme binding"/>
    <property type="evidence" value="ECO:0007669"/>
    <property type="project" value="InterPro"/>
</dbReference>
<reference evidence="9 10" key="1">
    <citation type="submission" date="2018-06" db="EMBL/GenBank/DDBJ databases">
        <title>Noncontiguous genome sequence of Ruminococcaceae bacterium ASD2818.</title>
        <authorList>
            <person name="Chaplin A.V."/>
            <person name="Sokolova S.R."/>
            <person name="Kochetkova T.O."/>
            <person name="Goltsov A.Y."/>
            <person name="Trofimov D.Y."/>
            <person name="Efimov B.A."/>
        </authorList>
    </citation>
    <scope>NUCLEOTIDE SEQUENCE [LARGE SCALE GENOMIC DNA]</scope>
    <source>
        <strain evidence="9 10">ASD2818</strain>
    </source>
</reference>
<feature type="domain" description="Nitrite/Sulfite reductase ferredoxin-like" evidence="8">
    <location>
        <begin position="300"/>
        <end position="361"/>
    </location>
</feature>
<dbReference type="PANTHER" id="PTHR32439">
    <property type="entry name" value="FERREDOXIN--NITRITE REDUCTASE, CHLOROPLASTIC"/>
    <property type="match status" value="1"/>
</dbReference>
<dbReference type="Gene3D" id="3.90.480.10">
    <property type="entry name" value="Sulfite Reductase Hemoprotein,Domain 2"/>
    <property type="match status" value="1"/>
</dbReference>
<dbReference type="AlphaFoldDB" id="A0A328U9P9"/>
<evidence type="ECO:0000259" key="7">
    <source>
        <dbReference type="Pfam" id="PF01077"/>
    </source>
</evidence>
<keyword evidence="5" id="KW-0408">Iron</keyword>
<dbReference type="SUPFAM" id="SSF56014">
    <property type="entry name" value="Nitrite and sulphite reductase 4Fe-4S domain-like"/>
    <property type="match status" value="2"/>
</dbReference>
<dbReference type="GO" id="GO:0016491">
    <property type="term" value="F:oxidoreductase activity"/>
    <property type="evidence" value="ECO:0007669"/>
    <property type="project" value="UniProtKB-KW"/>
</dbReference>
<dbReference type="InterPro" id="IPR045854">
    <property type="entry name" value="NO2/SO3_Rdtase_4Fe4S_sf"/>
</dbReference>
<sequence>MREQWMDRFTARISDFEEKLEAFNKGEIDRKAYKGVSGGFGSYAQRDPAKNMLRLRLPGGRMTKERLGFIAGTVEQYGIDLLKLTTCETVQLHNLAPEQVAKIMEAAAEAGIYTLGGGGDNPRNVMCSPLSGVQQGEAFDVMPYAEAATGYLLSIADSIHMPRKLKVAFSNGAEDSVHAAFRDMGFLANPDGTFDLYIAGGLGANHKMGILAQQAVPAEKILYYIKAMVLTFCAHGNYENRARARTRYMQETLGEEKLRRIFLEYVSQVQRDEKLDLHVEAVDVQKSGEGMLEDARVTAQKQHGLYAVRYQPVGGCLPPERLSALYRLIKDFPAVECRVAPDEGLYIIHLTADEARKVLELTKDGAQNEFEKSVACIGASICQQGVRNSQATLAAVVEKVRERHFRDGVLPRIRISGCPSSCGAHQAAALGFQGCVKTVDKKPLPAYRLFINGTDKLGAASFGEPAGVMLESDIPAFLLELGELIEFSHSTWAEWAPQNSEKLQALAARYCA</sequence>
<dbReference type="Gene3D" id="3.30.413.10">
    <property type="entry name" value="Sulfite Reductase Hemoprotein, domain 1"/>
    <property type="match status" value="2"/>
</dbReference>
<keyword evidence="6" id="KW-0411">Iron-sulfur</keyword>
<dbReference type="PANTHER" id="PTHR32439:SF9">
    <property type="entry name" value="BLR3264 PROTEIN"/>
    <property type="match status" value="1"/>
</dbReference>
<feature type="domain" description="Nitrite/sulphite reductase 4Fe-4S" evidence="7">
    <location>
        <begin position="119"/>
        <end position="267"/>
    </location>
</feature>
<keyword evidence="2" id="KW-0349">Heme</keyword>
<keyword evidence="1" id="KW-0004">4Fe-4S</keyword>
<evidence type="ECO:0000256" key="3">
    <source>
        <dbReference type="ARBA" id="ARBA00022723"/>
    </source>
</evidence>
<dbReference type="GO" id="GO:0046872">
    <property type="term" value="F:metal ion binding"/>
    <property type="evidence" value="ECO:0007669"/>
    <property type="project" value="UniProtKB-KW"/>
</dbReference>
<dbReference type="EMBL" id="QLYR01000011">
    <property type="protein sequence ID" value="RAQ22598.1"/>
    <property type="molecule type" value="Genomic_DNA"/>
</dbReference>
<keyword evidence="3" id="KW-0479">Metal-binding</keyword>
<feature type="domain" description="Nitrite/Sulfite reductase ferredoxin-like" evidence="8">
    <location>
        <begin position="43"/>
        <end position="110"/>
    </location>
</feature>
<evidence type="ECO:0000256" key="6">
    <source>
        <dbReference type="ARBA" id="ARBA00023014"/>
    </source>
</evidence>
<dbReference type="Pfam" id="PF01077">
    <property type="entry name" value="NIR_SIR"/>
    <property type="match status" value="1"/>
</dbReference>
<evidence type="ECO:0000256" key="2">
    <source>
        <dbReference type="ARBA" id="ARBA00022617"/>
    </source>
</evidence>
<protein>
    <submittedName>
        <fullName evidence="9">Nitrite/sulfite reductase</fullName>
    </submittedName>
</protein>
<evidence type="ECO:0000313" key="9">
    <source>
        <dbReference type="EMBL" id="RAQ22598.1"/>
    </source>
</evidence>
<evidence type="ECO:0000256" key="5">
    <source>
        <dbReference type="ARBA" id="ARBA00023004"/>
    </source>
</evidence>
<dbReference type="GO" id="GO:0051539">
    <property type="term" value="F:4 iron, 4 sulfur cluster binding"/>
    <property type="evidence" value="ECO:0007669"/>
    <property type="project" value="UniProtKB-KW"/>
</dbReference>
<gene>
    <name evidence="9" type="ORF">DPQ25_12500</name>
</gene>
<accession>A0A328U9P9</accession>
<evidence type="ECO:0000313" key="10">
    <source>
        <dbReference type="Proteomes" id="UP000249377"/>
    </source>
</evidence>
<proteinExistence type="predicted"/>
<dbReference type="RefSeq" id="WP_112333509.1">
    <property type="nucleotide sequence ID" value="NZ_QLYR01000011.1"/>
</dbReference>
<dbReference type="Pfam" id="PF03460">
    <property type="entry name" value="NIR_SIR_ferr"/>
    <property type="match status" value="2"/>
</dbReference>
<name>A0A328U9P9_9FIRM</name>
<evidence type="ECO:0000259" key="8">
    <source>
        <dbReference type="Pfam" id="PF03460"/>
    </source>
</evidence>
<dbReference type="InterPro" id="IPR051329">
    <property type="entry name" value="NIR_SIR_4Fe-4S"/>
</dbReference>
<dbReference type="SUPFAM" id="SSF55124">
    <property type="entry name" value="Nitrite/Sulfite reductase N-terminal domain-like"/>
    <property type="match status" value="2"/>
</dbReference>
<evidence type="ECO:0000256" key="4">
    <source>
        <dbReference type="ARBA" id="ARBA00023002"/>
    </source>
</evidence>
<comment type="caution">
    <text evidence="9">The sequence shown here is derived from an EMBL/GenBank/DDBJ whole genome shotgun (WGS) entry which is preliminary data.</text>
</comment>
<dbReference type="InterPro" id="IPR005117">
    <property type="entry name" value="NiRdtase/SiRdtase_haem-b_fer"/>
</dbReference>
<evidence type="ECO:0000256" key="1">
    <source>
        <dbReference type="ARBA" id="ARBA00022485"/>
    </source>
</evidence>